<feature type="transmembrane region" description="Helical" evidence="7">
    <location>
        <begin position="386"/>
        <end position="402"/>
    </location>
</feature>
<evidence type="ECO:0000313" key="9">
    <source>
        <dbReference type="EMBL" id="QDZ15393.1"/>
    </source>
</evidence>
<feature type="transmembrane region" description="Helical" evidence="7">
    <location>
        <begin position="48"/>
        <end position="69"/>
    </location>
</feature>
<protein>
    <submittedName>
        <fullName evidence="9">MFS transporter</fullName>
    </submittedName>
</protein>
<dbReference type="PANTHER" id="PTHR23519:SF1">
    <property type="entry name" value="AUTOPHAGY-RELATED PROTEIN 22"/>
    <property type="match status" value="1"/>
</dbReference>
<dbReference type="OrthoDB" id="9768783at2"/>
<evidence type="ECO:0000256" key="4">
    <source>
        <dbReference type="ARBA" id="ARBA00022989"/>
    </source>
</evidence>
<sequence length="484" mass="50970">MTEHPTGPGNDASAGTPHPSPASAATDAAADAAANETLQDAPVPRRKVLAWALYDWAGSSFNAVATTFVFTRYLTSSTFGDTDQLSGQLGLWLGLAGVLVALTAPITGQQSDATGHRKRWLGVWTGITAVSLLAMSFVFPDPTFVVLGFVALSIGTIASELANVNYYAMLTQVSTPKNVGRISGFGWGMGYVGGIVQLLILLFAFINPELQVGPFGYVQLSMMVATAWYVVFSLPVFFAVGENRQPRVGGVQRAGIIGAYAELGRSIARLWRRSRNTVWFLIASAVFRDGLTGIFTFGGVIASGTFGFSASLVIYFAVAANLVAGAATLISGTLDDRWGPRRLIITSLIGLLVSGIAAVALALGFFDPTAGAAHADGTPSGLAPSWIFWIFGLFLCLFVGPAQSASRSFLARIIPAGHEGEVFGLYATTGRAATFLSPLLFTAFIAIGGKQVWGIAGIMLVILVGLVLMLFVRAPQGDRIDLSR</sequence>
<feature type="transmembrane region" description="Helical" evidence="7">
    <location>
        <begin position="423"/>
        <end position="447"/>
    </location>
</feature>
<dbReference type="AlphaFoldDB" id="A0A5B8M4X0"/>
<feature type="transmembrane region" description="Helical" evidence="7">
    <location>
        <begin position="343"/>
        <end position="366"/>
    </location>
</feature>
<dbReference type="GO" id="GO:0022857">
    <property type="term" value="F:transmembrane transporter activity"/>
    <property type="evidence" value="ECO:0007669"/>
    <property type="project" value="InterPro"/>
</dbReference>
<feature type="transmembrane region" description="Helical" evidence="7">
    <location>
        <begin position="453"/>
        <end position="474"/>
    </location>
</feature>
<feature type="region of interest" description="Disordered" evidence="6">
    <location>
        <begin position="1"/>
        <end position="37"/>
    </location>
</feature>
<dbReference type="PANTHER" id="PTHR23519">
    <property type="entry name" value="AUTOPHAGY-RELATED PROTEIN 22"/>
    <property type="match status" value="1"/>
</dbReference>
<feature type="compositionally biased region" description="Low complexity" evidence="6">
    <location>
        <begin position="12"/>
        <end position="37"/>
    </location>
</feature>
<evidence type="ECO:0000259" key="8">
    <source>
        <dbReference type="PROSITE" id="PS50850"/>
    </source>
</evidence>
<feature type="transmembrane region" description="Helical" evidence="7">
    <location>
        <begin position="89"/>
        <end position="108"/>
    </location>
</feature>
<evidence type="ECO:0000256" key="3">
    <source>
        <dbReference type="ARBA" id="ARBA00022692"/>
    </source>
</evidence>
<reference evidence="9 10" key="1">
    <citation type="submission" date="2019-07" db="EMBL/GenBank/DDBJ databases">
        <title>Full genome sequence of Humibacter sp. WJ7-1.</title>
        <authorList>
            <person name="Im W.-T."/>
        </authorList>
    </citation>
    <scope>NUCLEOTIDE SEQUENCE [LARGE SCALE GENOMIC DNA]</scope>
    <source>
        <strain evidence="9 10">WJ7-1</strain>
    </source>
</reference>
<feature type="transmembrane region" description="Helical" evidence="7">
    <location>
        <begin position="308"/>
        <end position="331"/>
    </location>
</feature>
<dbReference type="InterPro" id="IPR024671">
    <property type="entry name" value="Atg22-like"/>
</dbReference>
<organism evidence="9 10">
    <name type="scientific">Humibacter ginsenosidimutans</name>
    <dbReference type="NCBI Taxonomy" id="2599293"/>
    <lineage>
        <taxon>Bacteria</taxon>
        <taxon>Bacillati</taxon>
        <taxon>Actinomycetota</taxon>
        <taxon>Actinomycetes</taxon>
        <taxon>Micrococcales</taxon>
        <taxon>Microbacteriaceae</taxon>
        <taxon>Humibacter</taxon>
    </lineage>
</organism>
<feature type="transmembrane region" description="Helical" evidence="7">
    <location>
        <begin position="145"/>
        <end position="164"/>
    </location>
</feature>
<name>A0A5B8M4X0_9MICO</name>
<accession>A0A5B8M4X0</accession>
<feature type="transmembrane region" description="Helical" evidence="7">
    <location>
        <begin position="218"/>
        <end position="240"/>
    </location>
</feature>
<dbReference type="EMBL" id="CP042305">
    <property type="protein sequence ID" value="QDZ15393.1"/>
    <property type="molecule type" value="Genomic_DNA"/>
</dbReference>
<dbReference type="Pfam" id="PF11700">
    <property type="entry name" value="ATG22"/>
    <property type="match status" value="1"/>
</dbReference>
<gene>
    <name evidence="9" type="ORF">FPZ11_12050</name>
</gene>
<dbReference type="GO" id="GO:0005886">
    <property type="term" value="C:plasma membrane"/>
    <property type="evidence" value="ECO:0007669"/>
    <property type="project" value="UniProtKB-SubCell"/>
</dbReference>
<keyword evidence="10" id="KW-1185">Reference proteome</keyword>
<dbReference type="KEGG" id="huw:FPZ11_12050"/>
<keyword evidence="2" id="KW-0813">Transport</keyword>
<feature type="transmembrane region" description="Helical" evidence="7">
    <location>
        <begin position="185"/>
        <end position="206"/>
    </location>
</feature>
<keyword evidence="4 7" id="KW-1133">Transmembrane helix</keyword>
<dbReference type="Gene3D" id="1.20.1250.20">
    <property type="entry name" value="MFS general substrate transporter like domains"/>
    <property type="match status" value="2"/>
</dbReference>
<keyword evidence="5 7" id="KW-0472">Membrane</keyword>
<dbReference type="InterPro" id="IPR036259">
    <property type="entry name" value="MFS_trans_sf"/>
</dbReference>
<evidence type="ECO:0000256" key="6">
    <source>
        <dbReference type="SAM" id="MobiDB-lite"/>
    </source>
</evidence>
<keyword evidence="3 7" id="KW-0812">Transmembrane</keyword>
<feature type="transmembrane region" description="Helical" evidence="7">
    <location>
        <begin position="120"/>
        <end position="139"/>
    </location>
</feature>
<feature type="transmembrane region" description="Helical" evidence="7">
    <location>
        <begin position="278"/>
        <end position="302"/>
    </location>
</feature>
<dbReference type="RefSeq" id="WP_146321228.1">
    <property type="nucleotide sequence ID" value="NZ_CP042305.1"/>
</dbReference>
<evidence type="ECO:0000313" key="10">
    <source>
        <dbReference type="Proteomes" id="UP000320216"/>
    </source>
</evidence>
<comment type="subcellular location">
    <subcellularLocation>
        <location evidence="1">Cell membrane</location>
        <topology evidence="1">Multi-pass membrane protein</topology>
    </subcellularLocation>
</comment>
<dbReference type="SUPFAM" id="SSF103473">
    <property type="entry name" value="MFS general substrate transporter"/>
    <property type="match status" value="1"/>
</dbReference>
<evidence type="ECO:0000256" key="1">
    <source>
        <dbReference type="ARBA" id="ARBA00004651"/>
    </source>
</evidence>
<evidence type="ECO:0000256" key="2">
    <source>
        <dbReference type="ARBA" id="ARBA00022448"/>
    </source>
</evidence>
<evidence type="ECO:0000256" key="5">
    <source>
        <dbReference type="ARBA" id="ARBA00023136"/>
    </source>
</evidence>
<dbReference type="InterPro" id="IPR050495">
    <property type="entry name" value="ATG22/LtaA_families"/>
</dbReference>
<dbReference type="Proteomes" id="UP000320216">
    <property type="component" value="Chromosome"/>
</dbReference>
<feature type="domain" description="Major facilitator superfamily (MFS) profile" evidence="8">
    <location>
        <begin position="277"/>
        <end position="484"/>
    </location>
</feature>
<evidence type="ECO:0000256" key="7">
    <source>
        <dbReference type="SAM" id="Phobius"/>
    </source>
</evidence>
<proteinExistence type="predicted"/>
<dbReference type="InterPro" id="IPR020846">
    <property type="entry name" value="MFS_dom"/>
</dbReference>
<dbReference type="PROSITE" id="PS50850">
    <property type="entry name" value="MFS"/>
    <property type="match status" value="1"/>
</dbReference>